<evidence type="ECO:0000256" key="1">
    <source>
        <dbReference type="SAM" id="MobiDB-lite"/>
    </source>
</evidence>
<evidence type="ECO:0000313" key="2">
    <source>
        <dbReference type="EMBL" id="KAB7790621.1"/>
    </source>
</evidence>
<dbReference type="GO" id="GO:0005524">
    <property type="term" value="F:ATP binding"/>
    <property type="evidence" value="ECO:0007669"/>
    <property type="project" value="UniProtKB-KW"/>
</dbReference>
<evidence type="ECO:0000313" key="3">
    <source>
        <dbReference type="Proteomes" id="UP000441772"/>
    </source>
</evidence>
<proteinExistence type="predicted"/>
<organism evidence="2 3">
    <name type="scientific">Bifidobacterium leontopitheci</name>
    <dbReference type="NCBI Taxonomy" id="2650774"/>
    <lineage>
        <taxon>Bacteria</taxon>
        <taxon>Bacillati</taxon>
        <taxon>Actinomycetota</taxon>
        <taxon>Actinomycetes</taxon>
        <taxon>Bifidobacteriales</taxon>
        <taxon>Bifidobacteriaceae</taxon>
        <taxon>Bifidobacterium</taxon>
    </lineage>
</organism>
<feature type="region of interest" description="Disordered" evidence="1">
    <location>
        <begin position="84"/>
        <end position="119"/>
    </location>
</feature>
<keyword evidence="2" id="KW-0067">ATP-binding</keyword>
<protein>
    <submittedName>
        <fullName evidence="2">ABC transporter ATP-binding protein</fullName>
    </submittedName>
</protein>
<dbReference type="Proteomes" id="UP000441772">
    <property type="component" value="Unassembled WGS sequence"/>
</dbReference>
<gene>
    <name evidence="2" type="ORF">F7D09_0874</name>
</gene>
<dbReference type="AlphaFoldDB" id="A0A6I1GVY1"/>
<name>A0A6I1GVY1_9BIFI</name>
<dbReference type="EMBL" id="WBVT01000009">
    <property type="protein sequence ID" value="KAB7790621.1"/>
    <property type="molecule type" value="Genomic_DNA"/>
</dbReference>
<accession>A0A6I1GVY1</accession>
<comment type="caution">
    <text evidence="2">The sequence shown here is derived from an EMBL/GenBank/DDBJ whole genome shotgun (WGS) entry which is preliminary data.</text>
</comment>
<keyword evidence="2" id="KW-0547">Nucleotide-binding</keyword>
<keyword evidence="3" id="KW-1185">Reference proteome</keyword>
<reference evidence="2 3" key="1">
    <citation type="submission" date="2019-09" db="EMBL/GenBank/DDBJ databases">
        <title>Characterization of the phylogenetic diversity of two novel species belonging to the genus Bifidobacterium: Bifidobacterium cebidarum sp. nov. and Bifidobacterium leontopitheci sp. nov.</title>
        <authorList>
            <person name="Lugli G.A."/>
            <person name="Duranti S."/>
            <person name="Milani C."/>
            <person name="Turroni F."/>
            <person name="Ventura M."/>
        </authorList>
    </citation>
    <scope>NUCLEOTIDE SEQUENCE [LARGE SCALE GENOMIC DNA]</scope>
    <source>
        <strain evidence="2 3">LMG 31471</strain>
    </source>
</reference>
<dbReference type="RefSeq" id="WP_152234226.1">
    <property type="nucleotide sequence ID" value="NZ_JBHSKZ010000009.1"/>
</dbReference>
<sequence>MTTDTTRNTTPPVDIAQWLGPWVSFERLIDGDEPALRQAWRESTAAMRGKLMFRLLMRGDARRFWRWACRTTCRKNRSPIGGWRISAAEDGRQPTEEPLAEGTGSASCSEEPPLGKPTGSAYGQPAFRLAWLGSDGGTLGEYRYLLDHMIDRGLEGKPCYVFHAVDAPEGSPFRVLVAMDPMPERGELARGGLLSHLHFQYGISERAVLRGVGAAARLRHRMWYPTMCADEGTLLDRCNIVRALHQLPAWTELPGESTSSRLPL</sequence>